<comment type="caution">
    <text evidence="2">The sequence shown here is derived from an EMBL/GenBank/DDBJ whole genome shotgun (WGS) entry which is preliminary data.</text>
</comment>
<dbReference type="PANTHER" id="PTHR15615">
    <property type="match status" value="1"/>
</dbReference>
<gene>
    <name evidence="2" type="ORF">BDA99DRAFT_602311</name>
</gene>
<reference evidence="2" key="2">
    <citation type="submission" date="2023-02" db="EMBL/GenBank/DDBJ databases">
        <authorList>
            <consortium name="DOE Joint Genome Institute"/>
            <person name="Mondo S.J."/>
            <person name="Chang Y."/>
            <person name="Wang Y."/>
            <person name="Ahrendt S."/>
            <person name="Andreopoulos W."/>
            <person name="Barry K."/>
            <person name="Beard J."/>
            <person name="Benny G.L."/>
            <person name="Blankenship S."/>
            <person name="Bonito G."/>
            <person name="Cuomo C."/>
            <person name="Desiro A."/>
            <person name="Gervers K.A."/>
            <person name="Hundley H."/>
            <person name="Kuo A."/>
            <person name="LaButti K."/>
            <person name="Lang B.F."/>
            <person name="Lipzen A."/>
            <person name="O'Donnell K."/>
            <person name="Pangilinan J."/>
            <person name="Reynolds N."/>
            <person name="Sandor L."/>
            <person name="Smith M.W."/>
            <person name="Tsang A."/>
            <person name="Grigoriev I.V."/>
            <person name="Stajich J.E."/>
            <person name="Spatafora J.W."/>
        </authorList>
    </citation>
    <scope>NUCLEOTIDE SEQUENCE</scope>
    <source>
        <strain evidence="2">RSA 2281</strain>
    </source>
</reference>
<dbReference type="SUPFAM" id="SSF47954">
    <property type="entry name" value="Cyclin-like"/>
    <property type="match status" value="1"/>
</dbReference>
<evidence type="ECO:0008006" key="4">
    <source>
        <dbReference type="Google" id="ProtNLM"/>
    </source>
</evidence>
<feature type="compositionally biased region" description="Low complexity" evidence="1">
    <location>
        <begin position="12"/>
        <end position="42"/>
    </location>
</feature>
<name>A0AAD5K642_9FUNG</name>
<proteinExistence type="predicted"/>
<organism evidence="2 3">
    <name type="scientific">Phascolomyces articulosus</name>
    <dbReference type="NCBI Taxonomy" id="60185"/>
    <lineage>
        <taxon>Eukaryota</taxon>
        <taxon>Fungi</taxon>
        <taxon>Fungi incertae sedis</taxon>
        <taxon>Mucoromycota</taxon>
        <taxon>Mucoromycotina</taxon>
        <taxon>Mucoromycetes</taxon>
        <taxon>Mucorales</taxon>
        <taxon>Lichtheimiaceae</taxon>
        <taxon>Phascolomyces</taxon>
    </lineage>
</organism>
<sequence>MQIILDTMLQPSSTTQQHSSSTTSTNSTTTTTTTTTKSKQTSETFFRRPLPSVLIDFMAITLCDIIPFHRQLLSPLRRRSSAPASPSTTYQQPRRPVPELVYFIQKITYQAGINCRTALVALIYLERAKKNLPRNSVGSYDTCHRMLLGALLLASKFLQDTEWAPSFAHSNTLKKADSSLLRASWARYYGYANSYYVGPLTNRRLCDMCGGLFSLEDMNMLERAFLKLIQYQCWVDEKAVDDYVERHRVDLAL</sequence>
<reference evidence="2" key="1">
    <citation type="journal article" date="2022" name="IScience">
        <title>Evolution of zygomycete secretomes and the origins of terrestrial fungal ecologies.</title>
        <authorList>
            <person name="Chang Y."/>
            <person name="Wang Y."/>
            <person name="Mondo S."/>
            <person name="Ahrendt S."/>
            <person name="Andreopoulos W."/>
            <person name="Barry K."/>
            <person name="Beard J."/>
            <person name="Benny G.L."/>
            <person name="Blankenship S."/>
            <person name="Bonito G."/>
            <person name="Cuomo C."/>
            <person name="Desiro A."/>
            <person name="Gervers K.A."/>
            <person name="Hundley H."/>
            <person name="Kuo A."/>
            <person name="LaButti K."/>
            <person name="Lang B.F."/>
            <person name="Lipzen A."/>
            <person name="O'Donnell K."/>
            <person name="Pangilinan J."/>
            <person name="Reynolds N."/>
            <person name="Sandor L."/>
            <person name="Smith M.E."/>
            <person name="Tsang A."/>
            <person name="Grigoriev I.V."/>
            <person name="Stajich J.E."/>
            <person name="Spatafora J.W."/>
        </authorList>
    </citation>
    <scope>NUCLEOTIDE SEQUENCE</scope>
    <source>
        <strain evidence="2">RSA 2281</strain>
    </source>
</reference>
<dbReference type="InterPro" id="IPR036915">
    <property type="entry name" value="Cyclin-like_sf"/>
</dbReference>
<keyword evidence="3" id="KW-1185">Reference proteome</keyword>
<dbReference type="CDD" id="cd20557">
    <property type="entry name" value="CYCLIN_ScPCL1-like"/>
    <property type="match status" value="1"/>
</dbReference>
<dbReference type="PANTHER" id="PTHR15615:SF10">
    <property type="entry name" value="PHO85 CYCLIN-2-RELATED"/>
    <property type="match status" value="1"/>
</dbReference>
<dbReference type="EMBL" id="JAIXMP010000006">
    <property type="protein sequence ID" value="KAI9271484.1"/>
    <property type="molecule type" value="Genomic_DNA"/>
</dbReference>
<evidence type="ECO:0000256" key="1">
    <source>
        <dbReference type="SAM" id="MobiDB-lite"/>
    </source>
</evidence>
<dbReference type="GO" id="GO:0005634">
    <property type="term" value="C:nucleus"/>
    <property type="evidence" value="ECO:0007669"/>
    <property type="project" value="TreeGrafter"/>
</dbReference>
<protein>
    <recommendedName>
        <fullName evidence="4">Cyclin N-terminal domain-containing protein</fullName>
    </recommendedName>
</protein>
<evidence type="ECO:0000313" key="3">
    <source>
        <dbReference type="Proteomes" id="UP001209540"/>
    </source>
</evidence>
<dbReference type="GO" id="GO:0016538">
    <property type="term" value="F:cyclin-dependent protein serine/threonine kinase regulator activity"/>
    <property type="evidence" value="ECO:0007669"/>
    <property type="project" value="TreeGrafter"/>
</dbReference>
<dbReference type="InterPro" id="IPR013922">
    <property type="entry name" value="Cyclin_PHO80-like"/>
</dbReference>
<dbReference type="Pfam" id="PF08613">
    <property type="entry name" value="Cyclin"/>
    <property type="match status" value="1"/>
</dbReference>
<dbReference type="Gene3D" id="1.10.472.10">
    <property type="entry name" value="Cyclin-like"/>
    <property type="match status" value="1"/>
</dbReference>
<feature type="region of interest" description="Disordered" evidence="1">
    <location>
        <begin position="6"/>
        <end position="42"/>
    </location>
</feature>
<dbReference type="AlphaFoldDB" id="A0AAD5K642"/>
<evidence type="ECO:0000313" key="2">
    <source>
        <dbReference type="EMBL" id="KAI9271484.1"/>
    </source>
</evidence>
<accession>A0AAD5K642</accession>
<dbReference type="GO" id="GO:0019901">
    <property type="term" value="F:protein kinase binding"/>
    <property type="evidence" value="ECO:0007669"/>
    <property type="project" value="InterPro"/>
</dbReference>
<dbReference type="Proteomes" id="UP001209540">
    <property type="component" value="Unassembled WGS sequence"/>
</dbReference>
<dbReference type="GO" id="GO:0000307">
    <property type="term" value="C:cyclin-dependent protein kinase holoenzyme complex"/>
    <property type="evidence" value="ECO:0007669"/>
    <property type="project" value="TreeGrafter"/>
</dbReference>